<dbReference type="Pfam" id="PF18319">
    <property type="entry name" value="Zn_ribbon_PriA"/>
    <property type="match status" value="1"/>
</dbReference>
<dbReference type="CDD" id="cd18804">
    <property type="entry name" value="SF2_C_priA"/>
    <property type="match status" value="1"/>
</dbReference>
<dbReference type="InterPro" id="IPR040498">
    <property type="entry name" value="PriA_CRR"/>
</dbReference>
<keyword evidence="2" id="KW-0235">DNA replication</keyword>
<evidence type="ECO:0000256" key="1">
    <source>
        <dbReference type="ARBA" id="ARBA00022515"/>
    </source>
</evidence>
<dbReference type="AlphaFoldDB" id="A0A644XBP5"/>
<dbReference type="PANTHER" id="PTHR30580:SF0">
    <property type="entry name" value="PRIMOSOMAL PROTEIN N"/>
    <property type="match status" value="1"/>
</dbReference>
<evidence type="ECO:0000256" key="13">
    <source>
        <dbReference type="SAM" id="Coils"/>
    </source>
</evidence>
<dbReference type="EMBL" id="VSSQ01002148">
    <property type="protein sequence ID" value="MPM13630.1"/>
    <property type="molecule type" value="Genomic_DNA"/>
</dbReference>
<evidence type="ECO:0000256" key="7">
    <source>
        <dbReference type="ARBA" id="ARBA00022833"/>
    </source>
</evidence>
<dbReference type="Pfam" id="PF00271">
    <property type="entry name" value="Helicase_C"/>
    <property type="match status" value="1"/>
</dbReference>
<dbReference type="InterPro" id="IPR014001">
    <property type="entry name" value="Helicase_ATP-bd"/>
</dbReference>
<dbReference type="InterPro" id="IPR042115">
    <property type="entry name" value="PriA_3primeBD_sf"/>
</dbReference>
<keyword evidence="9" id="KW-0238">DNA-binding</keyword>
<dbReference type="GO" id="GO:0006270">
    <property type="term" value="P:DNA replication initiation"/>
    <property type="evidence" value="ECO:0007669"/>
    <property type="project" value="TreeGrafter"/>
</dbReference>
<dbReference type="CDD" id="cd17929">
    <property type="entry name" value="DEXHc_priA"/>
    <property type="match status" value="1"/>
</dbReference>
<evidence type="ECO:0000256" key="10">
    <source>
        <dbReference type="ARBA" id="ARBA00023235"/>
    </source>
</evidence>
<dbReference type="PROSITE" id="PS51194">
    <property type="entry name" value="HELICASE_CTER"/>
    <property type="match status" value="1"/>
</dbReference>
<keyword evidence="7" id="KW-0862">Zinc</keyword>
<sequence length="813" mass="93097">MSDIGGNMYNICVQLILNNNSKSTDQLYTYGVPAELEEKVQAGKRVTVNFGRNRHIIDGLIVSVSSSWDIPDNKIKSIIDVIDDMPVVSLEMIKLISWIRERYVCKYSDAVKLMIPSMIKYEHSILISAKEELFAEISLSEKEQSLFEIIKNGSIELEKLKKIYAGKDIYALLDSLKDKNIIDMTSSEQQSGKRSYEKLLSLREYKSIDEYDINKTPSQIKIINYLKQNKKVNIKKIVNDLDVSQAVINNLLKKEILTQDLVLYEEEEETKKEEALMLNEEQTYACEDILNSKNNVFLLHGVTGSGKTEVYMNVIEHYRKQNKQSIVLVPEISLTVQTIERFKKRFGNKIAVFHSKLGKKEKFIQWNKVYNKEVDVIIGARSAIFAPVKDLGVIIIDEEHEDSYVSSTTPKYDTIEVAIRMSVILNAKVVLGSATPSLNTYSMVLKNQVELLELNQRAKNSEMPDVEIIDMSKELDKGNNTIISEKLYESIRLSLGKKEQVILFLNKRGYSGFVSCKKCGYVAKCDHCDVSMTYHIKGNVLKCHYCGRTRIMTYTCPKCGSDKIEQFSAGTQQVENLVKKLFPKANTARMDVDSMSGKSSYENIYNDFKDGKIDILIGTQMLAKGFDFPEVTTVGVLSADALLNLPFYNSSEKTFQLITQVSGRAGRGNKKGKVFIQTYEPENYIINAAKNNDYEMFMKEELRLRKEFAFPPFINIINICVISKNEKLAVDTANEKYNELQIKVKDMVKERMVLLYRPIPHSIYKVNDEYRINLFLKVSRRSLQYVKDIMRTVYLDKDIENIKISININTDTV</sequence>
<evidence type="ECO:0000256" key="6">
    <source>
        <dbReference type="ARBA" id="ARBA00022806"/>
    </source>
</evidence>
<dbReference type="InterPro" id="IPR001650">
    <property type="entry name" value="Helicase_C-like"/>
</dbReference>
<dbReference type="Gene3D" id="3.40.50.300">
    <property type="entry name" value="P-loop containing nucleotide triphosphate hydrolases"/>
    <property type="match status" value="2"/>
</dbReference>
<organism evidence="16">
    <name type="scientific">bioreactor metagenome</name>
    <dbReference type="NCBI Taxonomy" id="1076179"/>
    <lineage>
        <taxon>unclassified sequences</taxon>
        <taxon>metagenomes</taxon>
        <taxon>ecological metagenomes</taxon>
    </lineage>
</organism>
<dbReference type="Pfam" id="PF00270">
    <property type="entry name" value="DEAD"/>
    <property type="match status" value="1"/>
</dbReference>
<evidence type="ECO:0000256" key="2">
    <source>
        <dbReference type="ARBA" id="ARBA00022705"/>
    </source>
</evidence>
<dbReference type="Pfam" id="PF18074">
    <property type="entry name" value="PriA_C"/>
    <property type="match status" value="1"/>
</dbReference>
<dbReference type="InterPro" id="IPR027417">
    <property type="entry name" value="P-loop_NTPase"/>
</dbReference>
<dbReference type="GO" id="GO:0006310">
    <property type="term" value="P:DNA recombination"/>
    <property type="evidence" value="ECO:0007669"/>
    <property type="project" value="InterPro"/>
</dbReference>
<feature type="domain" description="Helicase C-terminal" evidence="15">
    <location>
        <begin position="551"/>
        <end position="704"/>
    </location>
</feature>
<keyword evidence="4" id="KW-0547">Nucleotide-binding</keyword>
<dbReference type="HAMAP" id="MF_00983">
    <property type="entry name" value="PriA"/>
    <property type="match status" value="1"/>
</dbReference>
<protein>
    <recommendedName>
        <fullName evidence="11">DNA 3'-5' helicase</fullName>
        <ecNumber evidence="11">5.6.2.4</ecNumber>
    </recommendedName>
</protein>
<evidence type="ECO:0000256" key="12">
    <source>
        <dbReference type="ARBA" id="ARBA00048988"/>
    </source>
</evidence>
<dbReference type="InterPro" id="IPR041236">
    <property type="entry name" value="PriA_C"/>
</dbReference>
<evidence type="ECO:0000259" key="15">
    <source>
        <dbReference type="PROSITE" id="PS51194"/>
    </source>
</evidence>
<dbReference type="GO" id="GO:0016887">
    <property type="term" value="F:ATP hydrolysis activity"/>
    <property type="evidence" value="ECO:0007669"/>
    <property type="project" value="RHEA"/>
</dbReference>
<gene>
    <name evidence="16" type="primary">priA_19</name>
    <name evidence="16" type="ORF">SDC9_59989</name>
</gene>
<dbReference type="PANTHER" id="PTHR30580">
    <property type="entry name" value="PRIMOSOMAL PROTEIN N"/>
    <property type="match status" value="1"/>
</dbReference>
<evidence type="ECO:0000256" key="9">
    <source>
        <dbReference type="ARBA" id="ARBA00023125"/>
    </source>
</evidence>
<dbReference type="SMART" id="SM00487">
    <property type="entry name" value="DEXDc"/>
    <property type="match status" value="1"/>
</dbReference>
<evidence type="ECO:0000256" key="8">
    <source>
        <dbReference type="ARBA" id="ARBA00022840"/>
    </source>
</evidence>
<dbReference type="InterPro" id="IPR011545">
    <property type="entry name" value="DEAD/DEAH_box_helicase_dom"/>
</dbReference>
<feature type="coiled-coil region" evidence="13">
    <location>
        <begin position="723"/>
        <end position="750"/>
    </location>
</feature>
<comment type="caution">
    <text evidence="16">The sequence shown here is derived from an EMBL/GenBank/DDBJ whole genome shotgun (WGS) entry which is preliminary data.</text>
</comment>
<keyword evidence="6" id="KW-0347">Helicase</keyword>
<keyword evidence="10" id="KW-0413">Isomerase</keyword>
<dbReference type="NCBIfam" id="NF004066">
    <property type="entry name" value="PRK05580.1-3"/>
    <property type="match status" value="1"/>
</dbReference>
<dbReference type="Gene3D" id="3.40.1440.60">
    <property type="entry name" value="PriA, 3(prime) DNA-binding domain"/>
    <property type="match status" value="1"/>
</dbReference>
<evidence type="ECO:0000256" key="5">
    <source>
        <dbReference type="ARBA" id="ARBA00022801"/>
    </source>
</evidence>
<dbReference type="Pfam" id="PF17764">
    <property type="entry name" value="PriA_3primeBD"/>
    <property type="match status" value="1"/>
</dbReference>
<keyword evidence="3" id="KW-0479">Metal-binding</keyword>
<dbReference type="GO" id="GO:0005524">
    <property type="term" value="F:ATP binding"/>
    <property type="evidence" value="ECO:0007669"/>
    <property type="project" value="UniProtKB-KW"/>
</dbReference>
<feature type="domain" description="Helicase ATP-binding" evidence="14">
    <location>
        <begin position="288"/>
        <end position="454"/>
    </location>
</feature>
<dbReference type="SMART" id="SM00490">
    <property type="entry name" value="HELICc"/>
    <property type="match status" value="1"/>
</dbReference>
<dbReference type="FunFam" id="3.40.1440.60:FF:000001">
    <property type="entry name" value="Primosomal protein N"/>
    <property type="match status" value="1"/>
</dbReference>
<dbReference type="SUPFAM" id="SSF52540">
    <property type="entry name" value="P-loop containing nucleoside triphosphate hydrolases"/>
    <property type="match status" value="2"/>
</dbReference>
<dbReference type="NCBIfam" id="TIGR00595">
    <property type="entry name" value="priA"/>
    <property type="match status" value="1"/>
</dbReference>
<keyword evidence="8" id="KW-0067">ATP-binding</keyword>
<dbReference type="GO" id="GO:0043138">
    <property type="term" value="F:3'-5' DNA helicase activity"/>
    <property type="evidence" value="ECO:0007669"/>
    <property type="project" value="UniProtKB-EC"/>
</dbReference>
<proteinExistence type="inferred from homology"/>
<feature type="coiled-coil region" evidence="13">
    <location>
        <begin position="254"/>
        <end position="281"/>
    </location>
</feature>
<dbReference type="EC" id="5.6.2.4" evidence="11"/>
<comment type="catalytic activity">
    <reaction evidence="12">
        <text>ATP + H2O = ADP + phosphate + H(+)</text>
        <dbReference type="Rhea" id="RHEA:13065"/>
        <dbReference type="ChEBI" id="CHEBI:15377"/>
        <dbReference type="ChEBI" id="CHEBI:15378"/>
        <dbReference type="ChEBI" id="CHEBI:30616"/>
        <dbReference type="ChEBI" id="CHEBI:43474"/>
        <dbReference type="ChEBI" id="CHEBI:456216"/>
        <dbReference type="EC" id="5.6.2.4"/>
    </reaction>
</comment>
<evidence type="ECO:0000313" key="16">
    <source>
        <dbReference type="EMBL" id="MPM13630.1"/>
    </source>
</evidence>
<dbReference type="GO" id="GO:0006302">
    <property type="term" value="P:double-strand break repair"/>
    <property type="evidence" value="ECO:0007669"/>
    <property type="project" value="InterPro"/>
</dbReference>
<keyword evidence="1" id="KW-0639">Primosome</keyword>
<accession>A0A644XBP5</accession>
<dbReference type="InterPro" id="IPR005259">
    <property type="entry name" value="PriA"/>
</dbReference>
<keyword evidence="5 16" id="KW-0378">Hydrolase</keyword>
<name>A0A644XBP5_9ZZZZ</name>
<dbReference type="GO" id="GO:1990077">
    <property type="term" value="C:primosome complex"/>
    <property type="evidence" value="ECO:0007669"/>
    <property type="project" value="UniProtKB-KW"/>
</dbReference>
<keyword evidence="13" id="KW-0175">Coiled coil</keyword>
<dbReference type="GO" id="GO:0006269">
    <property type="term" value="P:DNA replication, synthesis of primer"/>
    <property type="evidence" value="ECO:0007669"/>
    <property type="project" value="UniProtKB-KW"/>
</dbReference>
<evidence type="ECO:0000259" key="14">
    <source>
        <dbReference type="PROSITE" id="PS51192"/>
    </source>
</evidence>
<dbReference type="InterPro" id="IPR041222">
    <property type="entry name" value="PriA_3primeBD"/>
</dbReference>
<evidence type="ECO:0000256" key="11">
    <source>
        <dbReference type="ARBA" id="ARBA00034808"/>
    </source>
</evidence>
<reference evidence="16" key="1">
    <citation type="submission" date="2019-08" db="EMBL/GenBank/DDBJ databases">
        <authorList>
            <person name="Kucharzyk K."/>
            <person name="Murdoch R.W."/>
            <person name="Higgins S."/>
            <person name="Loffler F."/>
        </authorList>
    </citation>
    <scope>NUCLEOTIDE SEQUENCE</scope>
</reference>
<dbReference type="PROSITE" id="PS51192">
    <property type="entry name" value="HELICASE_ATP_BIND_1"/>
    <property type="match status" value="1"/>
</dbReference>
<evidence type="ECO:0000256" key="3">
    <source>
        <dbReference type="ARBA" id="ARBA00022723"/>
    </source>
</evidence>
<dbReference type="FunFam" id="3.40.50.300:FF:000489">
    <property type="entry name" value="Primosome assembly protein PriA"/>
    <property type="match status" value="1"/>
</dbReference>
<dbReference type="GO" id="GO:0046872">
    <property type="term" value="F:metal ion binding"/>
    <property type="evidence" value="ECO:0007669"/>
    <property type="project" value="UniProtKB-KW"/>
</dbReference>
<dbReference type="GO" id="GO:0003677">
    <property type="term" value="F:DNA binding"/>
    <property type="evidence" value="ECO:0007669"/>
    <property type="project" value="UniProtKB-KW"/>
</dbReference>
<evidence type="ECO:0000256" key="4">
    <source>
        <dbReference type="ARBA" id="ARBA00022741"/>
    </source>
</evidence>